<name>A0A4P7SJB7_9CELL</name>
<evidence type="ECO:0000259" key="2">
    <source>
        <dbReference type="Pfam" id="PF00496"/>
    </source>
</evidence>
<feature type="signal peptide" evidence="1">
    <location>
        <begin position="1"/>
        <end position="21"/>
    </location>
</feature>
<dbReference type="PROSITE" id="PS51257">
    <property type="entry name" value="PROKAR_LIPOPROTEIN"/>
    <property type="match status" value="1"/>
</dbReference>
<dbReference type="InterPro" id="IPR039424">
    <property type="entry name" value="SBP_5"/>
</dbReference>
<organism evidence="3 4">
    <name type="scientific">Cellulomonas shaoxiangyii</name>
    <dbReference type="NCBI Taxonomy" id="2566013"/>
    <lineage>
        <taxon>Bacteria</taxon>
        <taxon>Bacillati</taxon>
        <taxon>Actinomycetota</taxon>
        <taxon>Actinomycetes</taxon>
        <taxon>Micrococcales</taxon>
        <taxon>Cellulomonadaceae</taxon>
        <taxon>Cellulomonas</taxon>
    </lineage>
</organism>
<dbReference type="EMBL" id="CP039291">
    <property type="protein sequence ID" value="QCB94359.1"/>
    <property type="molecule type" value="Genomic_DNA"/>
</dbReference>
<evidence type="ECO:0000313" key="4">
    <source>
        <dbReference type="Proteomes" id="UP000296469"/>
    </source>
</evidence>
<protein>
    <submittedName>
        <fullName evidence="3">ABC transporter family substrate-binding protein</fullName>
    </submittedName>
</protein>
<dbReference type="RefSeq" id="WP_135973205.1">
    <property type="nucleotide sequence ID" value="NZ_CP039291.1"/>
</dbReference>
<reference evidence="3 4" key="1">
    <citation type="submission" date="2019-04" db="EMBL/GenBank/DDBJ databases">
        <title>Isolation and identification of Cellulomonas shaoxiangyii sp. Nov. isolated from feces of the Tibetan antelopes (Pantholops hodgsonii) in the Qinghai-Tibet plateau of China.</title>
        <authorList>
            <person name="Tian Z."/>
        </authorList>
    </citation>
    <scope>NUCLEOTIDE SEQUENCE [LARGE SCALE GENOMIC DNA]</scope>
    <source>
        <strain evidence="3 4">Z28</strain>
    </source>
</reference>
<dbReference type="Gene3D" id="3.10.105.10">
    <property type="entry name" value="Dipeptide-binding Protein, Domain 3"/>
    <property type="match status" value="1"/>
</dbReference>
<evidence type="ECO:0000313" key="3">
    <source>
        <dbReference type="EMBL" id="QCB94359.1"/>
    </source>
</evidence>
<dbReference type="PIRSF" id="PIRSF002741">
    <property type="entry name" value="MppA"/>
    <property type="match status" value="1"/>
</dbReference>
<dbReference type="KEGG" id="celz:E5225_13135"/>
<feature type="chain" id="PRO_5020954127" evidence="1">
    <location>
        <begin position="22"/>
        <end position="621"/>
    </location>
</feature>
<dbReference type="PANTHER" id="PTHR30290:SF65">
    <property type="entry name" value="MONOACYL PHOSPHATIDYLINOSITOL TETRAMANNOSIDE-BINDING PROTEIN LPQW-RELATED"/>
    <property type="match status" value="1"/>
</dbReference>
<keyword evidence="1" id="KW-0732">Signal</keyword>
<dbReference type="InterPro" id="IPR000914">
    <property type="entry name" value="SBP_5_dom"/>
</dbReference>
<proteinExistence type="predicted"/>
<dbReference type="PANTHER" id="PTHR30290">
    <property type="entry name" value="PERIPLASMIC BINDING COMPONENT OF ABC TRANSPORTER"/>
    <property type="match status" value="1"/>
</dbReference>
<sequence length="621" mass="67300">MRITRKAVLASVASVSVLALAACSGSDGGDTAEGEGDNAGINANTAINIAWNQPFYSFNGESITGNATANNIITYMANSRFVDYNMELELVADESFGTMEKVNDDPLTVEFTYADSAMWSDGVAAGPADLLLEWAAQSGKFNNVEPELDDEGNVTNQEAVDAGVYFDAASPSVALIEETPTIEDNSITMVYSKPFADWETSLDSNLPAHIVAQRALGIEDPEEATEALVAAITENKPEELSKIAKVWSEDWNFASLPEDEDLLVTSGPYAITDFVEEQYLTLTANENYEGDRPAAFDQITVRYNGDPMGQVQALQNGEVDLISPQSTADVLTALEAIDTIEVETNVEGTYEHVDMQQANGGPFDPATYGGDAEKAKQVRQAFLKTIPREQIVENLIKPLNPEAEVRNSFTQVPDSPMYEGIAEASGQGAEYADVDIAGAQALLQQVGVTTPVQVRLLFDPNNTRRSNTFELIKTSAAEAGFDVIPYTVQTDWGTDLSNATAFYDAALFGWQSTSTAVTEPDANFRTDATNNYYGYSNPAVDALFDELQVETDPAEQERILGEVEKHLVDDAFGVTIYQHPGITAYNPEKISNVQKLGIAPTIFYGFWEWSAGDAATDDATE</sequence>
<dbReference type="SUPFAM" id="SSF53850">
    <property type="entry name" value="Periplasmic binding protein-like II"/>
    <property type="match status" value="1"/>
</dbReference>
<keyword evidence="4" id="KW-1185">Reference proteome</keyword>
<dbReference type="GO" id="GO:1904680">
    <property type="term" value="F:peptide transmembrane transporter activity"/>
    <property type="evidence" value="ECO:0007669"/>
    <property type="project" value="TreeGrafter"/>
</dbReference>
<dbReference type="AlphaFoldDB" id="A0A4P7SJB7"/>
<dbReference type="OrthoDB" id="7888869at2"/>
<dbReference type="Gene3D" id="3.40.190.10">
    <property type="entry name" value="Periplasmic binding protein-like II"/>
    <property type="match status" value="1"/>
</dbReference>
<dbReference type="Proteomes" id="UP000296469">
    <property type="component" value="Chromosome"/>
</dbReference>
<dbReference type="GO" id="GO:0042597">
    <property type="term" value="C:periplasmic space"/>
    <property type="evidence" value="ECO:0007669"/>
    <property type="project" value="UniProtKB-ARBA"/>
</dbReference>
<dbReference type="CDD" id="cd08501">
    <property type="entry name" value="PBP2_Lpqw"/>
    <property type="match status" value="1"/>
</dbReference>
<dbReference type="InterPro" id="IPR030678">
    <property type="entry name" value="Peptide/Ni-bd"/>
</dbReference>
<dbReference type="GO" id="GO:0043190">
    <property type="term" value="C:ATP-binding cassette (ABC) transporter complex"/>
    <property type="evidence" value="ECO:0007669"/>
    <property type="project" value="InterPro"/>
</dbReference>
<evidence type="ECO:0000256" key="1">
    <source>
        <dbReference type="SAM" id="SignalP"/>
    </source>
</evidence>
<feature type="domain" description="Solute-binding protein family 5" evidence="2">
    <location>
        <begin position="101"/>
        <end position="514"/>
    </location>
</feature>
<dbReference type="Pfam" id="PF00496">
    <property type="entry name" value="SBP_bac_5"/>
    <property type="match status" value="1"/>
</dbReference>
<dbReference type="GO" id="GO:0015833">
    <property type="term" value="P:peptide transport"/>
    <property type="evidence" value="ECO:0007669"/>
    <property type="project" value="TreeGrafter"/>
</dbReference>
<gene>
    <name evidence="3" type="ORF">E5225_13135</name>
</gene>
<accession>A0A4P7SJB7</accession>